<feature type="transmembrane region" description="Helical" evidence="1">
    <location>
        <begin position="145"/>
        <end position="166"/>
    </location>
</feature>
<comment type="caution">
    <text evidence="2">The sequence shown here is derived from an EMBL/GenBank/DDBJ whole genome shotgun (WGS) entry which is preliminary data.</text>
</comment>
<feature type="transmembrane region" description="Helical" evidence="1">
    <location>
        <begin position="17"/>
        <end position="40"/>
    </location>
</feature>
<feature type="transmembrane region" description="Helical" evidence="1">
    <location>
        <begin position="273"/>
        <end position="295"/>
    </location>
</feature>
<accession>A0AAW2JA23</accession>
<feature type="transmembrane region" description="Helical" evidence="1">
    <location>
        <begin position="52"/>
        <end position="70"/>
    </location>
</feature>
<feature type="transmembrane region" description="Helical" evidence="1">
    <location>
        <begin position="112"/>
        <end position="133"/>
    </location>
</feature>
<organism evidence="2">
    <name type="scientific">Sesamum radiatum</name>
    <name type="common">Black benniseed</name>
    <dbReference type="NCBI Taxonomy" id="300843"/>
    <lineage>
        <taxon>Eukaryota</taxon>
        <taxon>Viridiplantae</taxon>
        <taxon>Streptophyta</taxon>
        <taxon>Embryophyta</taxon>
        <taxon>Tracheophyta</taxon>
        <taxon>Spermatophyta</taxon>
        <taxon>Magnoliopsida</taxon>
        <taxon>eudicotyledons</taxon>
        <taxon>Gunneridae</taxon>
        <taxon>Pentapetalae</taxon>
        <taxon>asterids</taxon>
        <taxon>lamiids</taxon>
        <taxon>Lamiales</taxon>
        <taxon>Pedaliaceae</taxon>
        <taxon>Sesamum</taxon>
    </lineage>
</organism>
<evidence type="ECO:0000256" key="1">
    <source>
        <dbReference type="SAM" id="Phobius"/>
    </source>
</evidence>
<reference evidence="2" key="1">
    <citation type="submission" date="2020-06" db="EMBL/GenBank/DDBJ databases">
        <authorList>
            <person name="Li T."/>
            <person name="Hu X."/>
            <person name="Zhang T."/>
            <person name="Song X."/>
            <person name="Zhang H."/>
            <person name="Dai N."/>
            <person name="Sheng W."/>
            <person name="Hou X."/>
            <person name="Wei L."/>
        </authorList>
    </citation>
    <scope>NUCLEOTIDE SEQUENCE</scope>
    <source>
        <strain evidence="2">G02</strain>
        <tissue evidence="2">Leaf</tissue>
    </source>
</reference>
<dbReference type="PANTHER" id="PTHR35307">
    <property type="entry name" value="PROTEIN, PUTATIVE-RELATED"/>
    <property type="match status" value="1"/>
</dbReference>
<dbReference type="AlphaFoldDB" id="A0AAW2JA23"/>
<dbReference type="EMBL" id="JACGWJ010000565">
    <property type="protein sequence ID" value="KAL0291096.1"/>
    <property type="molecule type" value="Genomic_DNA"/>
</dbReference>
<keyword evidence="1" id="KW-0812">Transmembrane</keyword>
<keyword evidence="1" id="KW-1133">Transmembrane helix</keyword>
<feature type="transmembrane region" description="Helical" evidence="1">
    <location>
        <begin position="351"/>
        <end position="377"/>
    </location>
</feature>
<evidence type="ECO:0000313" key="2">
    <source>
        <dbReference type="EMBL" id="KAL0291096.1"/>
    </source>
</evidence>
<dbReference type="PANTHER" id="PTHR35307:SF3">
    <property type="entry name" value="DUF4220 DOMAIN-CONTAINING PROTEIN"/>
    <property type="match status" value="1"/>
</dbReference>
<feature type="transmembrane region" description="Helical" evidence="1">
    <location>
        <begin position="247"/>
        <end position="267"/>
    </location>
</feature>
<sequence>MDNSIVQQKLDEIMPWIGLYIAAASAICTLAMAADVFNGFRSKKFWFPCKYFSLNAASLTLLGVAMKLPMDLNTNLLHEADWFSKLCSLVFMSTAMGNFVPSLGSMNDKEVLMNVVGLVILVITIMVDFWIQMIQLKHFIITTKFLYPVTIMFLSLVAFVSSAITLPTSKRSLESKYQEMHEIAIREEGIMKRGQGFRVDEQTINEMKKYWVMAKTSNPQFVMARSVFCTTSSVICLFAATNLLKRYITYWFLFLHKVTLGYTVSVYGHYTKWILIVQSTGVVVGTIAPASRWFLAVKFKCLMTSHKISFREDLKVEAHWIQTLVHWRDNFSGLKIQDNKCMKYLHDAKQFTLTFFIGIQIVMVLVTKLLILIPTLIVTRVSLCFKKFNMQGLSKVVTSNIDVGSELRGDTELNLSRFVLLLDGEPELPEITLKDICKQADQVIEIGKIQQPQNLIHLLNIFGNFGGVREFDSCQVPSLHSQEPPNCWTLPLVTLTSIAISLPNFANNEKTRQLMSSINEGLSLVNIIEKTLDKNGELVNIRNAADVSWAGVAMYRKWQGIDLRRIPSKCKNSKNVLQELSRNAERIVVEFKIGANDSLMQNPLNWPSKVIAANSMYRICQTILLSCQEENDQTDEGMFERLSIMIADILAACFTNLLSVIITKCHQSAIEKREKNVHEAFLLLGKTGQIIELLQRQEWPSLDHDKAASLEEWRAFFLQNDQNPMTSRSTSGDEAMESPVVDGEHIIFTVH</sequence>
<reference evidence="2" key="2">
    <citation type="journal article" date="2024" name="Plant">
        <title>Genomic evolution and insights into agronomic trait innovations of Sesamum species.</title>
        <authorList>
            <person name="Miao H."/>
            <person name="Wang L."/>
            <person name="Qu L."/>
            <person name="Liu H."/>
            <person name="Sun Y."/>
            <person name="Le M."/>
            <person name="Wang Q."/>
            <person name="Wei S."/>
            <person name="Zheng Y."/>
            <person name="Lin W."/>
            <person name="Duan Y."/>
            <person name="Cao H."/>
            <person name="Xiong S."/>
            <person name="Wang X."/>
            <person name="Wei L."/>
            <person name="Li C."/>
            <person name="Ma Q."/>
            <person name="Ju M."/>
            <person name="Zhao R."/>
            <person name="Li G."/>
            <person name="Mu C."/>
            <person name="Tian Q."/>
            <person name="Mei H."/>
            <person name="Zhang T."/>
            <person name="Gao T."/>
            <person name="Zhang H."/>
        </authorList>
    </citation>
    <scope>NUCLEOTIDE SEQUENCE</scope>
    <source>
        <strain evidence="2">G02</strain>
    </source>
</reference>
<keyword evidence="1" id="KW-0472">Membrane</keyword>
<gene>
    <name evidence="2" type="ORF">Sradi_7035200</name>
</gene>
<proteinExistence type="predicted"/>
<protein>
    <submittedName>
        <fullName evidence="2">Uncharacterized protein</fullName>
    </submittedName>
</protein>
<name>A0AAW2JA23_SESRA</name>